<dbReference type="AlphaFoldDB" id="A0A2N5SCN4"/>
<sequence>MLDVGNETSKDTESKNDCGSAKEKSNLKTPATSRKNVKSTKLLDLTQKLDGVIKQITCLAAQRSNFDQTAKELNVKVAPLIAGYGIQWNIRYQSYQKAINACKVIDQILKQDQEPNGAGNFANVLFSPRDCKEIDNLNAKLEVFVNLTS</sequence>
<accession>A0A2N5SCN4</accession>
<gene>
    <name evidence="4" type="ORF">PCANC_12758</name>
    <name evidence="2" type="ORF">PCANC_24206</name>
    <name evidence="3" type="ORF">PCASD_08142</name>
</gene>
<dbReference type="EMBL" id="PGCJ01000091">
    <property type="protein sequence ID" value="PLW50244.1"/>
    <property type="molecule type" value="Genomic_DNA"/>
</dbReference>
<evidence type="ECO:0000313" key="3">
    <source>
        <dbReference type="EMBL" id="PLW46904.1"/>
    </source>
</evidence>
<evidence type="ECO:0000256" key="1">
    <source>
        <dbReference type="SAM" id="MobiDB-lite"/>
    </source>
</evidence>
<feature type="compositionally biased region" description="Basic and acidic residues" evidence="1">
    <location>
        <begin position="8"/>
        <end position="26"/>
    </location>
</feature>
<dbReference type="EMBL" id="PGCI01000035">
    <property type="protein sequence ID" value="PLW46904.1"/>
    <property type="molecule type" value="Genomic_DNA"/>
</dbReference>
<organism evidence="2 5">
    <name type="scientific">Puccinia coronata f. sp. avenae</name>
    <dbReference type="NCBI Taxonomy" id="200324"/>
    <lineage>
        <taxon>Eukaryota</taxon>
        <taxon>Fungi</taxon>
        <taxon>Dikarya</taxon>
        <taxon>Basidiomycota</taxon>
        <taxon>Pucciniomycotina</taxon>
        <taxon>Pucciniomycetes</taxon>
        <taxon>Pucciniales</taxon>
        <taxon>Pucciniaceae</taxon>
        <taxon>Puccinia</taxon>
    </lineage>
</organism>
<reference evidence="5 6" key="1">
    <citation type="submission" date="2017-11" db="EMBL/GenBank/DDBJ databases">
        <title>De novo assembly and phasing of dikaryotic genomes from two isolates of Puccinia coronata f. sp. avenae, the causal agent of oat crown rust.</title>
        <authorList>
            <person name="Miller M.E."/>
            <person name="Zhang Y."/>
            <person name="Omidvar V."/>
            <person name="Sperschneider J."/>
            <person name="Schwessinger B."/>
            <person name="Raley C."/>
            <person name="Palmer J.M."/>
            <person name="Garnica D."/>
            <person name="Upadhyaya N."/>
            <person name="Rathjen J."/>
            <person name="Taylor J.M."/>
            <person name="Park R.F."/>
            <person name="Dodds P.N."/>
            <person name="Hirsch C.D."/>
            <person name="Kianian S.F."/>
            <person name="Figueroa M."/>
        </authorList>
    </citation>
    <scope>NUCLEOTIDE SEQUENCE [LARGE SCALE GENOMIC DNA]</scope>
    <source>
        <strain evidence="2">12NC29</strain>
        <strain evidence="3">12SD80</strain>
    </source>
</reference>
<dbReference type="Proteomes" id="UP000235388">
    <property type="component" value="Unassembled WGS sequence"/>
</dbReference>
<evidence type="ECO:0000313" key="2">
    <source>
        <dbReference type="EMBL" id="PLW10990.1"/>
    </source>
</evidence>
<dbReference type="Proteomes" id="UP000235392">
    <property type="component" value="Unassembled WGS sequence"/>
</dbReference>
<dbReference type="STRING" id="200324.A0A2N5SCN4"/>
<proteinExistence type="predicted"/>
<keyword evidence="5" id="KW-1185">Reference proteome</keyword>
<dbReference type="OrthoDB" id="2507046at2759"/>
<comment type="caution">
    <text evidence="2">The sequence shown here is derived from an EMBL/GenBank/DDBJ whole genome shotgun (WGS) entry which is preliminary data.</text>
</comment>
<evidence type="ECO:0000313" key="4">
    <source>
        <dbReference type="EMBL" id="PLW50244.1"/>
    </source>
</evidence>
<feature type="region of interest" description="Disordered" evidence="1">
    <location>
        <begin position="1"/>
        <end position="33"/>
    </location>
</feature>
<name>A0A2N5SCN4_9BASI</name>
<dbReference type="EMBL" id="PGCJ01001038">
    <property type="protein sequence ID" value="PLW10990.1"/>
    <property type="molecule type" value="Genomic_DNA"/>
</dbReference>
<evidence type="ECO:0000313" key="5">
    <source>
        <dbReference type="Proteomes" id="UP000235388"/>
    </source>
</evidence>
<evidence type="ECO:0000313" key="6">
    <source>
        <dbReference type="Proteomes" id="UP000235392"/>
    </source>
</evidence>
<protein>
    <submittedName>
        <fullName evidence="2">Uncharacterized protein</fullName>
    </submittedName>
</protein>